<dbReference type="STRING" id="1211777.BN77_2498"/>
<accession>K0PVW7</accession>
<name>K0PVW7_9HYPH</name>
<organism evidence="1 2">
    <name type="scientific">Rhizobium mesoamericanum STM3625</name>
    <dbReference type="NCBI Taxonomy" id="1211777"/>
    <lineage>
        <taxon>Bacteria</taxon>
        <taxon>Pseudomonadati</taxon>
        <taxon>Pseudomonadota</taxon>
        <taxon>Alphaproteobacteria</taxon>
        <taxon>Hyphomicrobiales</taxon>
        <taxon>Rhizobiaceae</taxon>
        <taxon>Rhizobium/Agrobacterium group</taxon>
        <taxon>Rhizobium</taxon>
    </lineage>
</organism>
<evidence type="ECO:0000313" key="1">
    <source>
        <dbReference type="EMBL" id="CCM75352.1"/>
    </source>
</evidence>
<evidence type="ECO:0000313" key="2">
    <source>
        <dbReference type="Proteomes" id="UP000009319"/>
    </source>
</evidence>
<proteinExistence type="predicted"/>
<evidence type="ECO:0008006" key="3">
    <source>
        <dbReference type="Google" id="ProtNLM"/>
    </source>
</evidence>
<dbReference type="AlphaFoldDB" id="K0PVW7"/>
<protein>
    <recommendedName>
        <fullName evidence="3">Phasin domain-containing protein</fullName>
    </recommendedName>
</protein>
<comment type="caution">
    <text evidence="1">The sequence shown here is derived from an EMBL/GenBank/DDBJ whole genome shotgun (WGS) entry which is preliminary data.</text>
</comment>
<dbReference type="RefSeq" id="WP_007532006.1">
    <property type="nucleotide sequence ID" value="NZ_HF536772.1"/>
</dbReference>
<reference evidence="1 2" key="1">
    <citation type="journal article" date="2013" name="Genome Announc.">
        <title>Draft Genome Sequence of Rhizobium mesoamericanum STM3625, a Nitrogen-Fixing Symbiont of Mimosa pudica Isolated in French Guiana (South America).</title>
        <authorList>
            <person name="Moulin L."/>
            <person name="Mornico D."/>
            <person name="Melkonian R."/>
            <person name="Klonowska A."/>
        </authorList>
    </citation>
    <scope>NUCLEOTIDE SEQUENCE [LARGE SCALE GENOMIC DNA]</scope>
    <source>
        <strain evidence="1 2">STM3625</strain>
    </source>
</reference>
<dbReference type="Proteomes" id="UP000009319">
    <property type="component" value="Unassembled WGS sequence"/>
</dbReference>
<dbReference type="eggNOG" id="ENOG50314S5">
    <property type="taxonomic scope" value="Bacteria"/>
</dbReference>
<gene>
    <name evidence="1" type="ORF">BN77_2498</name>
</gene>
<keyword evidence="2" id="KW-1185">Reference proteome</keyword>
<dbReference type="HOGENOM" id="CLU_160031_0_0_5"/>
<dbReference type="EMBL" id="CANI01000013">
    <property type="protein sequence ID" value="CCM75352.1"/>
    <property type="molecule type" value="Genomic_DNA"/>
</dbReference>
<sequence>MIQDADHIYPIPANLPAIAAAEKLLETGVNFQVQVLNAASRLQIESFDFLMRRYQQQVRLVGDLVGSAGSNDALDVIGDFVRVARIDYASEASNILMIGSKLASQAAHRMREEARTTLEDSAARTVA</sequence>